<accession>E0UG93</accession>
<evidence type="ECO:0000256" key="4">
    <source>
        <dbReference type="ARBA" id="ARBA00022801"/>
    </source>
</evidence>
<reference evidence="10" key="1">
    <citation type="journal article" date="2011" name="MBio">
        <title>Novel metabolic attributes of the genus Cyanothece, comprising a group of unicellular nitrogen-fixing Cyanobacteria.</title>
        <authorList>
            <person name="Bandyopadhyay A."/>
            <person name="Elvitigala T."/>
            <person name="Welsh E."/>
            <person name="Stockel J."/>
            <person name="Liberton M."/>
            <person name="Min H."/>
            <person name="Sherman L.A."/>
            <person name="Pakrasi H.B."/>
        </authorList>
    </citation>
    <scope>NUCLEOTIDE SEQUENCE [LARGE SCALE GENOMIC DNA]</scope>
    <source>
        <strain evidence="10">PCC 7822</strain>
    </source>
</reference>
<keyword evidence="7" id="KW-0456">Lyase</keyword>
<evidence type="ECO:0000256" key="8">
    <source>
        <dbReference type="RuleBase" id="RU364100"/>
    </source>
</evidence>
<evidence type="ECO:0000256" key="3">
    <source>
        <dbReference type="ARBA" id="ARBA00022763"/>
    </source>
</evidence>
<dbReference type="EC" id="3.4.-.-" evidence="8"/>
<dbReference type="OrthoDB" id="9782620at2"/>
<name>E0UG93_GLOV7</name>
<sequence>MCGRFTLTHSAATIGDNFNLPLALELNPRYNLAPTQPVLTMVQELNSPREWKKMRWGLIPSWAKDLKIGNRLINARAETVSEKPSFKSAFKHRRCLIIADGFYEWKKEGASKQPYYFQTLEAQPFAFAGLWETWKSPAAELIISCTIITTTANDLVQPIHERMPVILPKKSYDQWLDPTLTDLEELQSVLKPFSSQEMKAAPVSNLVNNPSFDNKDCIQTIAL</sequence>
<evidence type="ECO:0000256" key="7">
    <source>
        <dbReference type="ARBA" id="ARBA00023239"/>
    </source>
</evidence>
<evidence type="ECO:0000313" key="9">
    <source>
        <dbReference type="EMBL" id="ADN16712.1"/>
    </source>
</evidence>
<evidence type="ECO:0000256" key="1">
    <source>
        <dbReference type="ARBA" id="ARBA00008136"/>
    </source>
</evidence>
<keyword evidence="4 8" id="KW-0378">Hydrolase</keyword>
<dbReference type="Gene3D" id="3.90.1680.10">
    <property type="entry name" value="SOS response associated peptidase-like"/>
    <property type="match status" value="1"/>
</dbReference>
<comment type="similarity">
    <text evidence="1 8">Belongs to the SOS response-associated peptidase family.</text>
</comment>
<evidence type="ECO:0000256" key="5">
    <source>
        <dbReference type="ARBA" id="ARBA00023124"/>
    </source>
</evidence>
<dbReference type="GO" id="GO:0003697">
    <property type="term" value="F:single-stranded DNA binding"/>
    <property type="evidence" value="ECO:0007669"/>
    <property type="project" value="InterPro"/>
</dbReference>
<dbReference type="Pfam" id="PF02586">
    <property type="entry name" value="SRAP"/>
    <property type="match status" value="1"/>
</dbReference>
<gene>
    <name evidence="9" type="ordered locus">Cyan7822_4818</name>
</gene>
<dbReference type="EMBL" id="CP002198">
    <property type="protein sequence ID" value="ADN16712.1"/>
    <property type="molecule type" value="Genomic_DNA"/>
</dbReference>
<evidence type="ECO:0000313" key="10">
    <source>
        <dbReference type="Proteomes" id="UP000008206"/>
    </source>
</evidence>
<evidence type="ECO:0000256" key="2">
    <source>
        <dbReference type="ARBA" id="ARBA00022670"/>
    </source>
</evidence>
<dbReference type="GO" id="GO:0008233">
    <property type="term" value="F:peptidase activity"/>
    <property type="evidence" value="ECO:0007669"/>
    <property type="project" value="UniProtKB-KW"/>
</dbReference>
<dbReference type="SUPFAM" id="SSF143081">
    <property type="entry name" value="BB1717-like"/>
    <property type="match status" value="1"/>
</dbReference>
<dbReference type="KEGG" id="cyj:Cyan7822_4818"/>
<dbReference type="eggNOG" id="COG2135">
    <property type="taxonomic scope" value="Bacteria"/>
</dbReference>
<keyword evidence="10" id="KW-1185">Reference proteome</keyword>
<proteinExistence type="inferred from homology"/>
<dbReference type="HOGENOM" id="CLU_035990_6_2_3"/>
<dbReference type="PANTHER" id="PTHR13604">
    <property type="entry name" value="DC12-RELATED"/>
    <property type="match status" value="1"/>
</dbReference>
<dbReference type="GO" id="GO:0106300">
    <property type="term" value="P:protein-DNA covalent cross-linking repair"/>
    <property type="evidence" value="ECO:0007669"/>
    <property type="project" value="InterPro"/>
</dbReference>
<keyword evidence="5" id="KW-0190">Covalent protein-DNA linkage</keyword>
<dbReference type="Proteomes" id="UP000008206">
    <property type="component" value="Chromosome"/>
</dbReference>
<keyword evidence="3" id="KW-0227">DNA damage</keyword>
<organism evidence="9 10">
    <name type="scientific">Gloeothece verrucosa (strain PCC 7822)</name>
    <name type="common">Cyanothece sp. (strain PCC 7822)</name>
    <dbReference type="NCBI Taxonomy" id="497965"/>
    <lineage>
        <taxon>Bacteria</taxon>
        <taxon>Bacillati</taxon>
        <taxon>Cyanobacteriota</taxon>
        <taxon>Cyanophyceae</taxon>
        <taxon>Oscillatoriophycideae</taxon>
        <taxon>Chroococcales</taxon>
        <taxon>Aphanothecaceae</taxon>
        <taxon>Gloeothece</taxon>
        <taxon>Gloeothece verrucosa</taxon>
    </lineage>
</organism>
<dbReference type="GO" id="GO:0006508">
    <property type="term" value="P:proteolysis"/>
    <property type="evidence" value="ECO:0007669"/>
    <property type="project" value="UniProtKB-KW"/>
</dbReference>
<keyword evidence="2 8" id="KW-0645">Protease</keyword>
<dbReference type="InterPro" id="IPR036590">
    <property type="entry name" value="SRAP-like"/>
</dbReference>
<protein>
    <recommendedName>
        <fullName evidence="8">Abasic site processing protein</fullName>
        <ecNumber evidence="8">3.4.-.-</ecNumber>
    </recommendedName>
</protein>
<evidence type="ECO:0000256" key="6">
    <source>
        <dbReference type="ARBA" id="ARBA00023125"/>
    </source>
</evidence>
<dbReference type="InterPro" id="IPR003738">
    <property type="entry name" value="SRAP"/>
</dbReference>
<dbReference type="GO" id="GO:0016829">
    <property type="term" value="F:lyase activity"/>
    <property type="evidence" value="ECO:0007669"/>
    <property type="project" value="UniProtKB-KW"/>
</dbReference>
<dbReference type="AlphaFoldDB" id="E0UG93"/>
<dbReference type="STRING" id="497965.Cyan7822_4818"/>
<keyword evidence="6" id="KW-0238">DNA-binding</keyword>
<dbReference type="PANTHER" id="PTHR13604:SF0">
    <property type="entry name" value="ABASIC SITE PROCESSING PROTEIN HMCES"/>
    <property type="match status" value="1"/>
</dbReference>
<dbReference type="RefSeq" id="WP_013324752.1">
    <property type="nucleotide sequence ID" value="NC_014501.1"/>
</dbReference>